<proteinExistence type="predicted"/>
<dbReference type="GeneID" id="8512947"/>
<keyword evidence="2" id="KW-1185">Reference proteome</keyword>
<dbReference type="EMBL" id="CP001787">
    <property type="protein sequence ID" value="ACX72472.1"/>
    <property type="molecule type" value="Genomic_DNA"/>
</dbReference>
<protein>
    <submittedName>
        <fullName evidence="1">Uncharacterized protein</fullName>
    </submittedName>
</protein>
<dbReference type="RefSeq" id="WP_015732693.1">
    <property type="nucleotide sequence ID" value="NC_013407.1"/>
</dbReference>
<gene>
    <name evidence="1" type="ordered locus">Metvu_0613</name>
</gene>
<accession>C9RFX0</accession>
<dbReference type="KEGG" id="mvu:Metvu_0613"/>
<name>C9RFX0_METVM</name>
<sequence>MKLWSKGIFKIFALVAMLCVVGSVFATSTSLSEVSKKPVGVEKVDIKILKKTPTEQIVEVNGVIIKYHTDGKVATLQIKDKKTGKTINYKFITKKVKDTYLTEMYMNGKKFKTIKTFYNPIEKGMTLKKAMEINKKKLKDMKVNAKIGNILPMSYTTTHYWWDGVYYVEGRGIKYAHPDYDYYGIEPWNTKVIHGNRLYHIHLAQVYSNDAPAVIGAIVGILVGLATEGSAAVVYGGISSAVTDIIMNHGMSAIEDENGCIWYVWGLGFWYSYERIGPYVIKDIGGIGEPHP</sequence>
<dbReference type="AlphaFoldDB" id="C9RFX0"/>
<dbReference type="STRING" id="579137.Metvu_0613"/>
<organism evidence="1 2">
    <name type="scientific">Methanocaldococcus vulcanius (strain ATCC 700851 / DSM 12094 / M7)</name>
    <name type="common">Methanococcus vulcanius</name>
    <dbReference type="NCBI Taxonomy" id="579137"/>
    <lineage>
        <taxon>Archaea</taxon>
        <taxon>Methanobacteriati</taxon>
        <taxon>Methanobacteriota</taxon>
        <taxon>Methanomada group</taxon>
        <taxon>Methanococci</taxon>
        <taxon>Methanococcales</taxon>
        <taxon>Methanocaldococcaceae</taxon>
        <taxon>Methanocaldococcus</taxon>
    </lineage>
</organism>
<evidence type="ECO:0000313" key="1">
    <source>
        <dbReference type="EMBL" id="ACX72472.1"/>
    </source>
</evidence>
<dbReference type="eggNOG" id="arCOG09673">
    <property type="taxonomic scope" value="Archaea"/>
</dbReference>
<dbReference type="OrthoDB" id="135313at2157"/>
<reference evidence="1" key="1">
    <citation type="submission" date="2009-10" db="EMBL/GenBank/DDBJ databases">
        <title>Complete sequence of chromosome of Methanocaldococcus vulcanius M7.</title>
        <authorList>
            <consortium name="US DOE Joint Genome Institute"/>
            <person name="Lucas S."/>
            <person name="Copeland A."/>
            <person name="Lapidus A."/>
            <person name="Glavina del Rio T."/>
            <person name="Dalin E."/>
            <person name="Tice H."/>
            <person name="Bruce D."/>
            <person name="Goodwin L."/>
            <person name="Pitluck S."/>
            <person name="Lcollab F.I."/>
            <person name="Brettin T."/>
            <person name="Detter J.C."/>
            <person name="Han C."/>
            <person name="Tapia R."/>
            <person name="Kuske C.R."/>
            <person name="Schmutz J."/>
            <person name="Larimer F."/>
            <person name="Land M."/>
            <person name="Hauser L."/>
            <person name="Kyrpides N."/>
            <person name="Ovchinikova G."/>
            <person name="Sieprawska-Lupa M."/>
            <person name="Whitman W.B."/>
            <person name="Woyke T."/>
        </authorList>
    </citation>
    <scope>NUCLEOTIDE SEQUENCE [LARGE SCALE GENOMIC DNA]</scope>
    <source>
        <strain evidence="1">M7</strain>
    </source>
</reference>
<dbReference type="HOGENOM" id="CLU_951924_0_0_2"/>
<dbReference type="Proteomes" id="UP000002063">
    <property type="component" value="Chromosome"/>
</dbReference>
<evidence type="ECO:0000313" key="2">
    <source>
        <dbReference type="Proteomes" id="UP000002063"/>
    </source>
</evidence>